<keyword evidence="3" id="KW-1185">Reference proteome</keyword>
<organism evidence="2 3">
    <name type="scientific">Gracilariopsis chorda</name>
    <dbReference type="NCBI Taxonomy" id="448386"/>
    <lineage>
        <taxon>Eukaryota</taxon>
        <taxon>Rhodophyta</taxon>
        <taxon>Florideophyceae</taxon>
        <taxon>Rhodymeniophycidae</taxon>
        <taxon>Gracilariales</taxon>
        <taxon>Gracilariaceae</taxon>
        <taxon>Gracilariopsis</taxon>
    </lineage>
</organism>
<dbReference type="Proteomes" id="UP000247409">
    <property type="component" value="Unassembled WGS sequence"/>
</dbReference>
<dbReference type="GO" id="GO:0003676">
    <property type="term" value="F:nucleic acid binding"/>
    <property type="evidence" value="ECO:0007669"/>
    <property type="project" value="InterPro"/>
</dbReference>
<dbReference type="InterPro" id="IPR036875">
    <property type="entry name" value="Znf_CCHC_sf"/>
</dbReference>
<dbReference type="GO" id="GO:0008270">
    <property type="term" value="F:zinc ion binding"/>
    <property type="evidence" value="ECO:0007669"/>
    <property type="project" value="InterPro"/>
</dbReference>
<comment type="caution">
    <text evidence="2">The sequence shown here is derived from an EMBL/GenBank/DDBJ whole genome shotgun (WGS) entry which is preliminary data.</text>
</comment>
<sequence length="273" mass="30231">MVPGGTRTHNTASGPITFDDRTDAREPPAIMAGFLGDFALSCRTPLGTERSDRRRILRRPEQTVKSLESKVDDLTDKLARFTLLVQKKQSDQSVDGNVRLCSFCQKLGHGAIRCPANPHRDSRCGRCHKLGHSEATCWSRSRIEKEKHVRLAEANVASKTEEPLRKRIPLQDAEATAAQVTALTEEQEVDPVVTTKRGPDGQALPKKPRSSRVDIGSLLNPNDQLPSANSKRIIDPTGPPVYTKRRKATLQKKGAKRKTVTRAKQSIPEHVGR</sequence>
<feature type="region of interest" description="Disordered" evidence="1">
    <location>
        <begin position="1"/>
        <end position="24"/>
    </location>
</feature>
<feature type="region of interest" description="Disordered" evidence="1">
    <location>
        <begin position="186"/>
        <end position="273"/>
    </location>
</feature>
<proteinExistence type="predicted"/>
<evidence type="ECO:0000256" key="1">
    <source>
        <dbReference type="SAM" id="MobiDB-lite"/>
    </source>
</evidence>
<reference evidence="2 3" key="1">
    <citation type="journal article" date="2018" name="Mol. Biol. Evol.">
        <title>Analysis of the draft genome of the red seaweed Gracilariopsis chorda provides insights into genome size evolution in Rhodophyta.</title>
        <authorList>
            <person name="Lee J."/>
            <person name="Yang E.C."/>
            <person name="Graf L."/>
            <person name="Yang J.H."/>
            <person name="Qiu H."/>
            <person name="Zel Zion U."/>
            <person name="Chan C.X."/>
            <person name="Stephens T.G."/>
            <person name="Weber A.P.M."/>
            <person name="Boo G.H."/>
            <person name="Boo S.M."/>
            <person name="Kim K.M."/>
            <person name="Shin Y."/>
            <person name="Jung M."/>
            <person name="Lee S.J."/>
            <person name="Yim H.S."/>
            <person name="Lee J.H."/>
            <person name="Bhattacharya D."/>
            <person name="Yoon H.S."/>
        </authorList>
    </citation>
    <scope>NUCLEOTIDE SEQUENCE [LARGE SCALE GENOMIC DNA]</scope>
    <source>
        <strain evidence="2 3">SKKU-2015</strain>
        <tissue evidence="2">Whole body</tissue>
    </source>
</reference>
<dbReference type="Gene3D" id="4.10.60.10">
    <property type="entry name" value="Zinc finger, CCHC-type"/>
    <property type="match status" value="1"/>
</dbReference>
<evidence type="ECO:0000313" key="2">
    <source>
        <dbReference type="EMBL" id="PXF41001.1"/>
    </source>
</evidence>
<dbReference type="SUPFAM" id="SSF57756">
    <property type="entry name" value="Retrovirus zinc finger-like domains"/>
    <property type="match status" value="1"/>
</dbReference>
<evidence type="ECO:0000313" key="3">
    <source>
        <dbReference type="Proteomes" id="UP000247409"/>
    </source>
</evidence>
<protein>
    <recommendedName>
        <fullName evidence="4">CCHC-type domain-containing protein</fullName>
    </recommendedName>
</protein>
<feature type="compositionally biased region" description="Polar residues" evidence="1">
    <location>
        <begin position="219"/>
        <end position="230"/>
    </location>
</feature>
<dbReference type="EMBL" id="NBIV01000247">
    <property type="protein sequence ID" value="PXF41001.1"/>
    <property type="molecule type" value="Genomic_DNA"/>
</dbReference>
<name>A0A2V3IG12_9FLOR</name>
<gene>
    <name evidence="2" type="ORF">BWQ96_09296</name>
</gene>
<dbReference type="AlphaFoldDB" id="A0A2V3IG12"/>
<evidence type="ECO:0008006" key="4">
    <source>
        <dbReference type="Google" id="ProtNLM"/>
    </source>
</evidence>
<accession>A0A2V3IG12</accession>
<feature type="compositionally biased region" description="Basic residues" evidence="1">
    <location>
        <begin position="243"/>
        <end position="261"/>
    </location>
</feature>